<comment type="similarity">
    <text evidence="1">Belongs to the disease resistance NB-LRR family.</text>
</comment>
<evidence type="ECO:0000256" key="5">
    <source>
        <dbReference type="ARBA" id="ARBA00022821"/>
    </source>
</evidence>
<dbReference type="PANTHER" id="PTHR36766">
    <property type="entry name" value="PLANT BROAD-SPECTRUM MILDEW RESISTANCE PROTEIN RPW8"/>
    <property type="match status" value="1"/>
</dbReference>
<dbReference type="FunFam" id="1.10.10.10:FF:000322">
    <property type="entry name" value="Probable disease resistance protein At1g63360"/>
    <property type="match status" value="1"/>
</dbReference>
<comment type="caution">
    <text evidence="11">The sequence shown here is derived from an EMBL/GenBank/DDBJ whole genome shotgun (WGS) entry which is preliminary data.</text>
</comment>
<dbReference type="InterPro" id="IPR036388">
    <property type="entry name" value="WH-like_DNA-bd_sf"/>
</dbReference>
<proteinExistence type="inferred from homology"/>
<dbReference type="EMBL" id="WHWC01000011">
    <property type="protein sequence ID" value="KAG8373777.1"/>
    <property type="molecule type" value="Genomic_DNA"/>
</dbReference>
<evidence type="ECO:0000256" key="2">
    <source>
        <dbReference type="ARBA" id="ARBA00022614"/>
    </source>
</evidence>
<dbReference type="GO" id="GO:0005524">
    <property type="term" value="F:ATP binding"/>
    <property type="evidence" value="ECO:0007669"/>
    <property type="project" value="UniProtKB-KW"/>
</dbReference>
<dbReference type="InterPro" id="IPR027417">
    <property type="entry name" value="P-loop_NTPase"/>
</dbReference>
<reference evidence="11" key="1">
    <citation type="submission" date="2019-10" db="EMBL/GenBank/DDBJ databases">
        <authorList>
            <person name="Zhang R."/>
            <person name="Pan Y."/>
            <person name="Wang J."/>
            <person name="Ma R."/>
            <person name="Yu S."/>
        </authorList>
    </citation>
    <scope>NUCLEOTIDE SEQUENCE</scope>
    <source>
        <strain evidence="11">LA-IB0</strain>
        <tissue evidence="11">Leaf</tissue>
    </source>
</reference>
<evidence type="ECO:0000259" key="7">
    <source>
        <dbReference type="Pfam" id="PF00931"/>
    </source>
</evidence>
<keyword evidence="12" id="KW-1185">Reference proteome</keyword>
<evidence type="ECO:0000256" key="6">
    <source>
        <dbReference type="ARBA" id="ARBA00022840"/>
    </source>
</evidence>
<dbReference type="Proteomes" id="UP000826271">
    <property type="component" value="Unassembled WGS sequence"/>
</dbReference>
<evidence type="ECO:0000313" key="11">
    <source>
        <dbReference type="EMBL" id="KAG8373777.1"/>
    </source>
</evidence>
<dbReference type="InterPro" id="IPR032675">
    <property type="entry name" value="LRR_dom_sf"/>
</dbReference>
<dbReference type="Gene3D" id="3.40.50.300">
    <property type="entry name" value="P-loop containing nucleotide triphosphate hydrolases"/>
    <property type="match status" value="1"/>
</dbReference>
<dbReference type="Gene3D" id="3.80.10.10">
    <property type="entry name" value="Ribonuclease Inhibitor"/>
    <property type="match status" value="4"/>
</dbReference>
<feature type="domain" description="Disease resistance protein winged helix" evidence="9">
    <location>
        <begin position="280"/>
        <end position="350"/>
    </location>
</feature>
<dbReference type="GO" id="GO:0043531">
    <property type="term" value="F:ADP binding"/>
    <property type="evidence" value="ECO:0007669"/>
    <property type="project" value="InterPro"/>
</dbReference>
<evidence type="ECO:0000259" key="9">
    <source>
        <dbReference type="Pfam" id="PF23559"/>
    </source>
</evidence>
<feature type="domain" description="Disease resistance protein At4g27190-like leucine-rich repeats" evidence="8">
    <location>
        <begin position="795"/>
        <end position="929"/>
    </location>
</feature>
<dbReference type="Gene3D" id="1.10.10.10">
    <property type="entry name" value="Winged helix-like DNA-binding domain superfamily/Winged helix DNA-binding domain"/>
    <property type="match status" value="1"/>
</dbReference>
<gene>
    <name evidence="11" type="ORF">BUALT_Bualt11G0060400</name>
</gene>
<organism evidence="11 12">
    <name type="scientific">Buddleja alternifolia</name>
    <dbReference type="NCBI Taxonomy" id="168488"/>
    <lineage>
        <taxon>Eukaryota</taxon>
        <taxon>Viridiplantae</taxon>
        <taxon>Streptophyta</taxon>
        <taxon>Embryophyta</taxon>
        <taxon>Tracheophyta</taxon>
        <taxon>Spermatophyta</taxon>
        <taxon>Magnoliopsida</taxon>
        <taxon>eudicotyledons</taxon>
        <taxon>Gunneridae</taxon>
        <taxon>Pentapetalae</taxon>
        <taxon>asterids</taxon>
        <taxon>lamiids</taxon>
        <taxon>Lamiales</taxon>
        <taxon>Scrophulariaceae</taxon>
        <taxon>Buddlejeae</taxon>
        <taxon>Buddleja</taxon>
    </lineage>
</organism>
<evidence type="ECO:0000259" key="8">
    <source>
        <dbReference type="Pfam" id="PF23247"/>
    </source>
</evidence>
<dbReference type="InterPro" id="IPR042197">
    <property type="entry name" value="Apaf_helical"/>
</dbReference>
<dbReference type="Pfam" id="PF25019">
    <property type="entry name" value="LRR_R13L1-DRL21"/>
    <property type="match status" value="1"/>
</dbReference>
<evidence type="ECO:0000259" key="10">
    <source>
        <dbReference type="Pfam" id="PF25019"/>
    </source>
</evidence>
<dbReference type="PANTHER" id="PTHR36766:SF47">
    <property type="entry name" value="NB-ARC DOMAIN-CONTAINING PROTEIN"/>
    <property type="match status" value="1"/>
</dbReference>
<feature type="domain" description="R13L1/DRL21-like LRR repeat region" evidence="10">
    <location>
        <begin position="539"/>
        <end position="662"/>
    </location>
</feature>
<keyword evidence="2" id="KW-0433">Leucine-rich repeat</keyword>
<dbReference type="InterPro" id="IPR057135">
    <property type="entry name" value="At4g27190-like_LRR"/>
</dbReference>
<dbReference type="SUPFAM" id="SSF52058">
    <property type="entry name" value="L domain-like"/>
    <property type="match status" value="1"/>
</dbReference>
<evidence type="ECO:0000313" key="12">
    <source>
        <dbReference type="Proteomes" id="UP000826271"/>
    </source>
</evidence>
<dbReference type="Pfam" id="PF23559">
    <property type="entry name" value="WHD_DRP"/>
    <property type="match status" value="1"/>
</dbReference>
<sequence length="991" mass="112639">MENRFGETLESRQTSSLVNELETYGRKKEKEMIIKELVDSRHEEDELSVYGIWGMAGLGKTTLAQLVYNDERIRNHFELHIWVCVSDDFTIRRLVSAIIQSIEGGASNISELDPLQRLLQERLRGRKFLLVLDDVWNENHRLWDGLKEVLRCGSKGSMLMVTTRIEKVASMMATITPHNIACLSEDDSWSLFKQRALTTRKDDNLVAIGKVIAKKCGGVPLAINALGSLMQFKSHENEWLAIKESEVWHPLDESGILPALRLSYDNLLPQMRQCFAYCCIFPKDHVMVENELIQLWMANGFIPSEGQIDLYLIGQLIFKELVWRSFFQDVEINNKGDTTCRMHDLMHDLAQFVMRHESYILEHGKVPKFPKMLRHLIFDVKSSWVAPENESKLKLPIDDSLHSFIVHRGHNRDFKEGFFSFLSKQQYMRVLDMNSLRIDHKLPSLVCKLKYLRYLVMSCYKLKRLPEALICLLNLQTLKLTDSEKLLELPKGLKVMKNLSFLEIQEFDSLVSTPPGLRNLTCLRTLSIFIVSKDASHQIDQLKELNLGGKLSVQGLENVRNFEDAKSANLMKKRNLTSLKLSWTYGVNVSAKHFEEVLEGLQPHENLEKICIESYRGSTLPNWTSTLAFKYLKEISLEYCGIEHLPPFGKLPSLECLKLKGMGCIKYLGTEWHGDGESSFPVLTTLTIQKMPNLEEWTIADSAESFPCLRKLKIEGCPKLSGLPFLPTLRSLDISDSSVTLVGTITCITSLKSLVLSDFADLDVLPTGLLQNQKDLENLQIRKLPVRTLSNMLDNLSSLRTLHLDGCSKLEFLPEGLQCLNALENLEISSCDSLESVPATILESLSSLVTLSFQSCKKLNPLSGPLQRAPVLQYLLIDGLPELKHLPDCMQQLSALRQLDIWDCEGLCSLPSWIGSLQSLIKMTIWSCNNLESMPDGFKNLKSLRELSVAGCRHLGKRCKKPNGEDWPKISHIQNILINDKTMQGTPTYLD</sequence>
<dbReference type="AlphaFoldDB" id="A0AAV6X001"/>
<dbReference type="GO" id="GO:0051607">
    <property type="term" value="P:defense response to virus"/>
    <property type="evidence" value="ECO:0007669"/>
    <property type="project" value="UniProtKB-ARBA"/>
</dbReference>
<dbReference type="InterPro" id="IPR058922">
    <property type="entry name" value="WHD_DRP"/>
</dbReference>
<evidence type="ECO:0000256" key="1">
    <source>
        <dbReference type="ARBA" id="ARBA00008894"/>
    </source>
</evidence>
<dbReference type="SUPFAM" id="SSF52540">
    <property type="entry name" value="P-loop containing nucleoside triphosphate hydrolases"/>
    <property type="match status" value="1"/>
</dbReference>
<keyword evidence="4" id="KW-0547">Nucleotide-binding</keyword>
<dbReference type="InterPro" id="IPR056789">
    <property type="entry name" value="LRR_R13L1-DRL21"/>
</dbReference>
<dbReference type="InterPro" id="IPR002182">
    <property type="entry name" value="NB-ARC"/>
</dbReference>
<evidence type="ECO:0008006" key="13">
    <source>
        <dbReference type="Google" id="ProtNLM"/>
    </source>
</evidence>
<accession>A0AAV6X001</accession>
<protein>
    <recommendedName>
        <fullName evidence="13">NB-ARC domain-containing protein</fullName>
    </recommendedName>
</protein>
<dbReference type="Pfam" id="PF23247">
    <property type="entry name" value="LRR_RPS2"/>
    <property type="match status" value="1"/>
</dbReference>
<evidence type="ECO:0000256" key="4">
    <source>
        <dbReference type="ARBA" id="ARBA00022741"/>
    </source>
</evidence>
<feature type="domain" description="NB-ARC" evidence="7">
    <location>
        <begin position="28"/>
        <end position="198"/>
    </location>
</feature>
<keyword evidence="3" id="KW-0677">Repeat</keyword>
<dbReference type="SUPFAM" id="SSF52047">
    <property type="entry name" value="RNI-like"/>
    <property type="match status" value="1"/>
</dbReference>
<keyword evidence="5" id="KW-0611">Plant defense</keyword>
<keyword evidence="6" id="KW-0067">ATP-binding</keyword>
<dbReference type="Gene3D" id="1.10.8.430">
    <property type="entry name" value="Helical domain of apoptotic protease-activating factors"/>
    <property type="match status" value="1"/>
</dbReference>
<name>A0AAV6X001_9LAMI</name>
<dbReference type="Pfam" id="PF00931">
    <property type="entry name" value="NB-ARC"/>
    <property type="match status" value="1"/>
</dbReference>
<dbReference type="PRINTS" id="PR00364">
    <property type="entry name" value="DISEASERSIST"/>
</dbReference>
<evidence type="ECO:0000256" key="3">
    <source>
        <dbReference type="ARBA" id="ARBA00022737"/>
    </source>
</evidence>
<dbReference type="FunFam" id="3.40.50.300:FF:001091">
    <property type="entry name" value="Probable disease resistance protein At1g61300"/>
    <property type="match status" value="1"/>
</dbReference>